<dbReference type="GeneID" id="94377239"/>
<protein>
    <submittedName>
        <fullName evidence="4">Conjugal transfer protein TraG N-terminal domain-containing protein</fullName>
    </submittedName>
</protein>
<evidence type="ECO:0000256" key="2">
    <source>
        <dbReference type="SAM" id="Phobius"/>
    </source>
</evidence>
<sequence length="1010" mass="107444">MHEIVVYGGGAIYRDVLQGVALMSGANGLSTLLRIAMLLGLIITIFKMAFDLDVKSAFKWFLTSMVIFNLMWVPKAQVHITDRFDPSLTGADVANVPIALAVVSSITFKVGDRVTKLAEQAYSQPADVAYTKTGMIFGAKVFERLRTAQISDPRFDQNLRSFVKGCIYYDLLEGHYTAGELARQNDLWTYVTVTRGTNPGRSLEYVNTSGSSDIISCTTAAQRLNSEWSATLSSSISLFQKRLRPELPESQLQSAFLQEMGALHPMMVGASRDATNTFQQVLMINAVRRGVPGFSAEAGNDAMGVFAETQAELHTRNQQRLMGGVAEKAVPLLKILTELLILGIFPVIFPAMLLPGMTMRIMQGYFGGFLYLQLWGPMYVILHTIMMWKSAVDTAAATYIPGATAGLKLANLEAVSGLNAEIASLAGYLSLSIPVLASTIAFAGAAAVGKGGESFMASFRGGAEAAAGTATTGNVSIGNTAYANHSFNNLSGMRQSTSAELDFGRTGYVDSGLNRIETNADGSVSVTKAAQSQTAVNVRHSEGISAAAVQAASERRQESVDIQHSYSEARTRAGSELTEFTQNWAKGTSSTWTQGRDNRESWGATEQQMDSQAQTLSRNFGIQHQDAKAIVAATALEAYGQAGLSSGIFKQAGIDVSAGGKLSMSASGSRSSTASETDALNAARASLSSQSFTDRFDQSTANYASEAFSRTQSASTSEALKRTDTFTSSRSVTDAISRAEGLARAYEERADLTRSQGASAEINYANAFEGYAINQLVGRRDAYGAEIDADRARGILAGHSMADMNLVHEVTGSFHRDMATRIDTPELIERNQNLAQKAEAADPGPVRVLQEVTGADLKAGLGRGSEGRPGESFRMDEPAQATSNTTPSQSTARPSGSGLRSMEIQPPEAAAPGPGWAGPSALQPGFSSPLRDSIRGDTAAVGEALAARRTPDFAKGGGRALGEVFSDVDPKTRVLANATGALFDREGAHPQGHQAAQNAGGRLGRRYRGQ</sequence>
<reference evidence="4 5" key="1">
    <citation type="submission" date="2021-07" db="EMBL/GenBank/DDBJ databases">
        <title>Isolation and characterization of bacteria from a gold mining with a capacity of golden bioaccumulation.</title>
        <authorList>
            <person name="Yang X.J."/>
        </authorList>
    </citation>
    <scope>NUCLEOTIDE SEQUENCE [LARGE SCALE GENOMIC DNA]</scope>
    <source>
        <strain evidence="4 5">Au29</strain>
        <plasmid evidence="4 5">unnamed1</plasmid>
    </source>
</reference>
<feature type="compositionally biased region" description="Low complexity" evidence="1">
    <location>
        <begin position="906"/>
        <end position="921"/>
    </location>
</feature>
<gene>
    <name evidence="4" type="ORF">KWG56_18245</name>
</gene>
<dbReference type="Pfam" id="PF07916">
    <property type="entry name" value="TraG_N"/>
    <property type="match status" value="1"/>
</dbReference>
<feature type="domain" description="TraG N-terminal Proteobacteria" evidence="3">
    <location>
        <begin position="3"/>
        <end position="454"/>
    </location>
</feature>
<feature type="transmembrane region" description="Helical" evidence="2">
    <location>
        <begin position="369"/>
        <end position="388"/>
    </location>
</feature>
<evidence type="ECO:0000313" key="4">
    <source>
        <dbReference type="EMBL" id="QYC12384.1"/>
    </source>
</evidence>
<keyword evidence="5" id="KW-1185">Reference proteome</keyword>
<geneLocation type="plasmid" evidence="4 5">
    <name>unnamed1</name>
</geneLocation>
<feature type="compositionally biased region" description="Basic and acidic residues" evidence="1">
    <location>
        <begin position="865"/>
        <end position="877"/>
    </location>
</feature>
<keyword evidence="2" id="KW-0812">Transmembrane</keyword>
<name>A0ABX8TNS3_9CAUL</name>
<feature type="transmembrane region" description="Helical" evidence="2">
    <location>
        <begin position="339"/>
        <end position="357"/>
    </location>
</feature>
<evidence type="ECO:0000256" key="1">
    <source>
        <dbReference type="SAM" id="MobiDB-lite"/>
    </source>
</evidence>
<feature type="compositionally biased region" description="Polar residues" evidence="1">
    <location>
        <begin position="880"/>
        <end position="894"/>
    </location>
</feature>
<dbReference type="Proteomes" id="UP000824334">
    <property type="component" value="Plasmid unnamed1"/>
</dbReference>
<dbReference type="EMBL" id="CP080035">
    <property type="protein sequence ID" value="QYC12384.1"/>
    <property type="molecule type" value="Genomic_DNA"/>
</dbReference>
<feature type="transmembrane region" description="Helical" evidence="2">
    <location>
        <begin position="57"/>
        <end position="74"/>
    </location>
</feature>
<evidence type="ECO:0000259" key="3">
    <source>
        <dbReference type="Pfam" id="PF07916"/>
    </source>
</evidence>
<feature type="region of interest" description="Disordered" evidence="1">
    <location>
        <begin position="857"/>
        <end position="933"/>
    </location>
</feature>
<keyword evidence="2" id="KW-1133">Transmembrane helix</keyword>
<dbReference type="InterPro" id="IPR012931">
    <property type="entry name" value="TraG_N_Proteobacteria"/>
</dbReference>
<proteinExistence type="predicted"/>
<evidence type="ECO:0000313" key="5">
    <source>
        <dbReference type="Proteomes" id="UP000824334"/>
    </source>
</evidence>
<dbReference type="RefSeq" id="WP_219373706.1">
    <property type="nucleotide sequence ID" value="NZ_CP080035.1"/>
</dbReference>
<keyword evidence="4" id="KW-0614">Plasmid</keyword>
<feature type="transmembrane region" description="Helical" evidence="2">
    <location>
        <begin position="32"/>
        <end position="50"/>
    </location>
</feature>
<feature type="region of interest" description="Disordered" evidence="1">
    <location>
        <begin position="984"/>
        <end position="1010"/>
    </location>
</feature>
<keyword evidence="2" id="KW-0472">Membrane</keyword>
<organism evidence="4 5">
    <name type="scientific">Brevundimonas nasdae</name>
    <dbReference type="NCBI Taxonomy" id="172043"/>
    <lineage>
        <taxon>Bacteria</taxon>
        <taxon>Pseudomonadati</taxon>
        <taxon>Pseudomonadota</taxon>
        <taxon>Alphaproteobacteria</taxon>
        <taxon>Caulobacterales</taxon>
        <taxon>Caulobacteraceae</taxon>
        <taxon>Brevundimonas</taxon>
    </lineage>
</organism>
<accession>A0ABX8TNS3</accession>